<dbReference type="Pfam" id="PF03107">
    <property type="entry name" value="C1_2"/>
    <property type="match status" value="5"/>
</dbReference>
<dbReference type="InterPro" id="IPR001965">
    <property type="entry name" value="Znf_PHD"/>
</dbReference>
<evidence type="ECO:0000256" key="2">
    <source>
        <dbReference type="ARBA" id="ARBA00022737"/>
    </source>
</evidence>
<evidence type="ECO:0000256" key="4">
    <source>
        <dbReference type="ARBA" id="ARBA00022833"/>
    </source>
</evidence>
<keyword evidence="2" id="KW-0677">Repeat</keyword>
<dbReference type="OrthoDB" id="938199at2759"/>
<feature type="domain" description="Zinc finger PHD-type" evidence="6">
    <location>
        <begin position="484"/>
        <end position="550"/>
    </location>
</feature>
<feature type="domain" description="Zinc finger PHD-type" evidence="6">
    <location>
        <begin position="112"/>
        <end position="173"/>
    </location>
</feature>
<dbReference type="EMBL" id="PKPP01003227">
    <property type="protein sequence ID" value="PWA70491.1"/>
    <property type="molecule type" value="Genomic_DNA"/>
</dbReference>
<accession>A0A2U1NAG7</accession>
<gene>
    <name evidence="7" type="ORF">CTI12_AA287750</name>
</gene>
<keyword evidence="4" id="KW-0862">Zinc</keyword>
<evidence type="ECO:0000313" key="8">
    <source>
        <dbReference type="Proteomes" id="UP000245207"/>
    </source>
</evidence>
<keyword evidence="8" id="KW-1185">Reference proteome</keyword>
<protein>
    <submittedName>
        <fullName evidence="7">Zinc finger, PHD-type</fullName>
    </submittedName>
</protein>
<evidence type="ECO:0000256" key="3">
    <source>
        <dbReference type="ARBA" id="ARBA00022771"/>
    </source>
</evidence>
<evidence type="ECO:0000313" key="7">
    <source>
        <dbReference type="EMBL" id="PWA70491.1"/>
    </source>
</evidence>
<evidence type="ECO:0000256" key="1">
    <source>
        <dbReference type="ARBA" id="ARBA00022723"/>
    </source>
</evidence>
<dbReference type="InterPro" id="IPR046349">
    <property type="entry name" value="C1-like_sf"/>
</dbReference>
<dbReference type="PANTHER" id="PTHR32410:SF161">
    <property type="entry name" value="DC1, ZINC FINGER, RING_FYVE_PHD-TYPE-RELATED"/>
    <property type="match status" value="1"/>
</dbReference>
<reference evidence="7 8" key="1">
    <citation type="journal article" date="2018" name="Mol. Plant">
        <title>The genome of Artemisia annua provides insight into the evolution of Asteraceae family and artemisinin biosynthesis.</title>
        <authorList>
            <person name="Shen Q."/>
            <person name="Zhang L."/>
            <person name="Liao Z."/>
            <person name="Wang S."/>
            <person name="Yan T."/>
            <person name="Shi P."/>
            <person name="Liu M."/>
            <person name="Fu X."/>
            <person name="Pan Q."/>
            <person name="Wang Y."/>
            <person name="Lv Z."/>
            <person name="Lu X."/>
            <person name="Zhang F."/>
            <person name="Jiang W."/>
            <person name="Ma Y."/>
            <person name="Chen M."/>
            <person name="Hao X."/>
            <person name="Li L."/>
            <person name="Tang Y."/>
            <person name="Lv G."/>
            <person name="Zhou Y."/>
            <person name="Sun X."/>
            <person name="Brodelius P.E."/>
            <person name="Rose J.K.C."/>
            <person name="Tang K."/>
        </authorList>
    </citation>
    <scope>NUCLEOTIDE SEQUENCE [LARGE SCALE GENOMIC DNA]</scope>
    <source>
        <strain evidence="8">cv. Huhao1</strain>
        <tissue evidence="7">Leaf</tissue>
    </source>
</reference>
<evidence type="ECO:0000256" key="5">
    <source>
        <dbReference type="SAM" id="MobiDB-lite"/>
    </source>
</evidence>
<feature type="domain" description="Zinc finger PHD-type" evidence="6">
    <location>
        <begin position="236"/>
        <end position="305"/>
    </location>
</feature>
<organism evidence="7 8">
    <name type="scientific">Artemisia annua</name>
    <name type="common">Sweet wormwood</name>
    <dbReference type="NCBI Taxonomy" id="35608"/>
    <lineage>
        <taxon>Eukaryota</taxon>
        <taxon>Viridiplantae</taxon>
        <taxon>Streptophyta</taxon>
        <taxon>Embryophyta</taxon>
        <taxon>Tracheophyta</taxon>
        <taxon>Spermatophyta</taxon>
        <taxon>Magnoliopsida</taxon>
        <taxon>eudicotyledons</taxon>
        <taxon>Gunneridae</taxon>
        <taxon>Pentapetalae</taxon>
        <taxon>asterids</taxon>
        <taxon>campanulids</taxon>
        <taxon>Asterales</taxon>
        <taxon>Asteraceae</taxon>
        <taxon>Asteroideae</taxon>
        <taxon>Anthemideae</taxon>
        <taxon>Artemisiinae</taxon>
        <taxon>Artemisia</taxon>
    </lineage>
</organism>
<keyword evidence="1" id="KW-0479">Metal-binding</keyword>
<dbReference type="InterPro" id="IPR053192">
    <property type="entry name" value="Vacuole_Formation_Reg"/>
</dbReference>
<feature type="region of interest" description="Disordered" evidence="5">
    <location>
        <begin position="670"/>
        <end position="700"/>
    </location>
</feature>
<dbReference type="SMART" id="SM00249">
    <property type="entry name" value="PHD"/>
    <property type="match status" value="4"/>
</dbReference>
<evidence type="ECO:0000259" key="6">
    <source>
        <dbReference type="SMART" id="SM00249"/>
    </source>
</evidence>
<dbReference type="Proteomes" id="UP000245207">
    <property type="component" value="Unassembled WGS sequence"/>
</dbReference>
<proteinExistence type="predicted"/>
<keyword evidence="3" id="KW-0863">Zinc-finger</keyword>
<dbReference type="SUPFAM" id="SSF57889">
    <property type="entry name" value="Cysteine-rich domain"/>
    <property type="match status" value="6"/>
</dbReference>
<dbReference type="PANTHER" id="PTHR32410">
    <property type="entry name" value="CYSTEINE/HISTIDINE-RICH C1 DOMAIN FAMILY PROTEIN"/>
    <property type="match status" value="1"/>
</dbReference>
<dbReference type="AlphaFoldDB" id="A0A2U1NAG7"/>
<sequence length="700" mass="80655">MDRMKKIIEHEHPLNLIDLQPNYPLYEEKYDDDDDDNGSGELITRQNFRCRRCDRCREEINWFHRYYYECAHSCDYLLHKFCGELCITLKHTSHPAHTLDLFFLTHTPYWCFCVLCGRNEAVGLCYYCSGCKFIIHGNCAITSVEDRLIYHPSHRHPLAATPKPHLSQCNACGKKHEGTFYICTTCFGLFIHSDCAFLPENLMIQNATNDTFSHPHPLILSYSFPIKDQEDQYHPNCRVCENGFFKRANTWIYKCEKCRYYAHIPCATSRGTENRLLIKNYEDSEYPDLLHLPFPDESYSIPKHTFAKLVKHGTFGADEGNDGVKHNFHPHPLVLVSTECSDTTSTPTSSKTNVLSCHNPMKKVQLLCNACVRPVTSVPFYKCVNDDCNFVLHEWCTQLPTQVEKYPGHPKHTLILHSNAPDKFLSVFKCDVCLLECNGFVYSCVICDYHIDVTCSFMPQNITHEAHSGHHLLSRSFEKEHDGYCVICKSYIDDFQCSFACDTCEDVGVHVGCALLLPREIRHKIDKHPMRLSYLPAENHKSEYFCEICEKELNPEKCFYHCYECAWSIHTFCAPHILQSETSVSTDDEYHFLEGAYKYVNIKFGGIHKFEPLRHPHPLSFVQGIESDGKCTTKCRDAVKYRPILKCQQCKFVIHFDCCRHYDLFDDGDDDDDDDGHDDGDGDDGGDGDGDDDKSSDEII</sequence>
<name>A0A2U1NAG7_ARTAN</name>
<comment type="caution">
    <text evidence="7">The sequence shown here is derived from an EMBL/GenBank/DDBJ whole genome shotgun (WGS) entry which is preliminary data.</text>
</comment>
<dbReference type="STRING" id="35608.A0A2U1NAG7"/>
<dbReference type="InterPro" id="IPR004146">
    <property type="entry name" value="DC1"/>
</dbReference>
<feature type="domain" description="Zinc finger PHD-type" evidence="6">
    <location>
        <begin position="367"/>
        <end position="434"/>
    </location>
</feature>
<dbReference type="GO" id="GO:0008270">
    <property type="term" value="F:zinc ion binding"/>
    <property type="evidence" value="ECO:0007669"/>
    <property type="project" value="UniProtKB-KW"/>
</dbReference>